<accession>F9EKH3</accession>
<dbReference type="Proteomes" id="UP000005392">
    <property type="component" value="Unassembled WGS sequence"/>
</dbReference>
<dbReference type="PROSITE" id="PS51094">
    <property type="entry name" value="PTS_EIIA_TYPE_2"/>
    <property type="match status" value="1"/>
</dbReference>
<evidence type="ECO:0000259" key="3">
    <source>
        <dbReference type="PROSITE" id="PS51094"/>
    </source>
</evidence>
<dbReference type="InterPro" id="IPR016152">
    <property type="entry name" value="PTrfase/Anion_transptr"/>
</dbReference>
<evidence type="ECO:0000256" key="1">
    <source>
        <dbReference type="ARBA" id="ARBA00004496"/>
    </source>
</evidence>
<protein>
    <submittedName>
        <fullName evidence="4">PTS family porter</fullName>
        <ecNumber evidence="4">2.7.1.69</ecNumber>
    </submittedName>
</protein>
<dbReference type="HOGENOM" id="CLU_072531_5_0_0"/>
<dbReference type="PANTHER" id="PTHR47738">
    <property type="entry name" value="PTS SYSTEM FRUCTOSE-LIKE EIIA COMPONENT-RELATED"/>
    <property type="match status" value="1"/>
</dbReference>
<proteinExistence type="predicted"/>
<dbReference type="CDD" id="cd00211">
    <property type="entry name" value="PTS_IIA_fru"/>
    <property type="match status" value="1"/>
</dbReference>
<keyword evidence="2 4" id="KW-0808">Transferase</keyword>
<dbReference type="AlphaFoldDB" id="F9EKH3"/>
<dbReference type="PANTHER" id="PTHR47738:SF2">
    <property type="entry name" value="PTS SYSTEM FRUCTOSE-LIKE EIIA COMPONENT"/>
    <property type="match status" value="1"/>
</dbReference>
<dbReference type="STRING" id="76859.RN98_02400"/>
<keyword evidence="5" id="KW-1185">Reference proteome</keyword>
<dbReference type="Pfam" id="PF00359">
    <property type="entry name" value="PTS_EIIA_2"/>
    <property type="match status" value="1"/>
</dbReference>
<dbReference type="PATRIC" id="fig|997347.4.peg.400"/>
<feature type="domain" description="PTS EIIA type-2" evidence="3">
    <location>
        <begin position="19"/>
        <end position="164"/>
    </location>
</feature>
<gene>
    <name evidence="4" type="primary">fruA2</name>
    <name evidence="4" type="ORF">HMPREF9094_0427</name>
</gene>
<reference evidence="4 5" key="1">
    <citation type="submission" date="2011-05" db="EMBL/GenBank/DDBJ databases">
        <authorList>
            <person name="Muzny D."/>
            <person name="Qin X."/>
            <person name="Deng J."/>
            <person name="Jiang H."/>
            <person name="Liu Y."/>
            <person name="Qu J."/>
            <person name="Song X.-Z."/>
            <person name="Zhang L."/>
            <person name="Thornton R."/>
            <person name="Coyle M."/>
            <person name="Francisco L."/>
            <person name="Jackson L."/>
            <person name="Javaid M."/>
            <person name="Korchina V."/>
            <person name="Kovar C."/>
            <person name="Mata R."/>
            <person name="Mathew T."/>
            <person name="Ngo R."/>
            <person name="Nguyen L."/>
            <person name="Nguyen N."/>
            <person name="Okwuonu G."/>
            <person name="Ongeri F."/>
            <person name="Pham C."/>
            <person name="Simmons D."/>
            <person name="Wilczek-Boney K."/>
            <person name="Hale W."/>
            <person name="Jakkamsetti A."/>
            <person name="Pham P."/>
            <person name="Ruth R."/>
            <person name="San Lucas F."/>
            <person name="Warren J."/>
            <person name="Zhang J."/>
            <person name="Zhao Z."/>
            <person name="Zhou C."/>
            <person name="Zhu D."/>
            <person name="Lee S."/>
            <person name="Bess C."/>
            <person name="Blankenburg K."/>
            <person name="Forbes L."/>
            <person name="Fu Q."/>
            <person name="Gubbala S."/>
            <person name="Hirani K."/>
            <person name="Jayaseelan J.C."/>
            <person name="Lara F."/>
            <person name="Munidasa M."/>
            <person name="Palculict T."/>
            <person name="Patil S."/>
            <person name="Pu L.-L."/>
            <person name="Saada N."/>
            <person name="Tang L."/>
            <person name="Weissenberger G."/>
            <person name="Zhu Y."/>
            <person name="Hemphill L."/>
            <person name="Shang Y."/>
            <person name="Youmans B."/>
            <person name="Ayvaz T."/>
            <person name="Ross M."/>
            <person name="Santibanez J."/>
            <person name="Aqrawi P."/>
            <person name="Gross S."/>
            <person name="Joshi V."/>
            <person name="Fowler G."/>
            <person name="Nazareth L."/>
            <person name="Reid J."/>
            <person name="Worley K."/>
            <person name="Petrosino J."/>
            <person name="Highlander S."/>
            <person name="Gibbs R."/>
        </authorList>
    </citation>
    <scope>NUCLEOTIDE SEQUENCE [LARGE SCALE GENOMIC DNA]</scope>
    <source>
        <strain evidence="4 5">ATCC 51191</strain>
    </source>
</reference>
<evidence type="ECO:0000313" key="5">
    <source>
        <dbReference type="Proteomes" id="UP000005392"/>
    </source>
</evidence>
<dbReference type="InterPro" id="IPR051541">
    <property type="entry name" value="PTS_SugarTrans_NitroReg"/>
</dbReference>
<organism evidence="4 5">
    <name type="scientific">Fusobacterium animalis ATCC 51191</name>
    <dbReference type="NCBI Taxonomy" id="997347"/>
    <lineage>
        <taxon>Bacteria</taxon>
        <taxon>Fusobacteriati</taxon>
        <taxon>Fusobacteriota</taxon>
        <taxon>Fusobacteriia</taxon>
        <taxon>Fusobacteriales</taxon>
        <taxon>Fusobacteriaceae</taxon>
        <taxon>Fusobacterium</taxon>
    </lineage>
</organism>
<dbReference type="FunFam" id="3.40.930.10:FF:000009">
    <property type="entry name" value="PTS system, fructose specific IIABC component"/>
    <property type="match status" value="1"/>
</dbReference>
<dbReference type="EMBL" id="AFQD01000064">
    <property type="protein sequence ID" value="EGQ80550.1"/>
    <property type="molecule type" value="Genomic_DNA"/>
</dbReference>
<dbReference type="SUPFAM" id="SSF55804">
    <property type="entry name" value="Phoshotransferase/anion transport protein"/>
    <property type="match status" value="1"/>
</dbReference>
<dbReference type="InterPro" id="IPR002178">
    <property type="entry name" value="PTS_EIIA_type-2_dom"/>
</dbReference>
<evidence type="ECO:0000256" key="2">
    <source>
        <dbReference type="ARBA" id="ARBA00022679"/>
    </source>
</evidence>
<evidence type="ECO:0000313" key="4">
    <source>
        <dbReference type="EMBL" id="EGQ80550.1"/>
    </source>
</evidence>
<sequence>MQKNIVGGFIMVNSIKITDYITEDLIDLDLKSKNREGILVELSELLEKSPNITGEESDIYKALVDRERLGSTGIGKGVAIPHAKTESAKGLTVAFGVSKEGIDFNSLDEEEVHLFFVFASPNKDSQIYLKVLARISRLIREEEFRDNLFNCKTPKEVIDCIREKEES</sequence>
<dbReference type="PROSITE" id="PS00372">
    <property type="entry name" value="PTS_EIIA_TYPE_2_HIS"/>
    <property type="match status" value="1"/>
</dbReference>
<dbReference type="GO" id="GO:0005737">
    <property type="term" value="C:cytoplasm"/>
    <property type="evidence" value="ECO:0007669"/>
    <property type="project" value="UniProtKB-SubCell"/>
</dbReference>
<dbReference type="GO" id="GO:0016740">
    <property type="term" value="F:transferase activity"/>
    <property type="evidence" value="ECO:0007669"/>
    <property type="project" value="UniProtKB-KW"/>
</dbReference>
<dbReference type="Gene3D" id="3.40.930.10">
    <property type="entry name" value="Mannitol-specific EII, Chain A"/>
    <property type="match status" value="1"/>
</dbReference>
<dbReference type="EC" id="2.7.1.69" evidence="4"/>
<name>F9EKH3_9FUSO</name>
<comment type="subcellular location">
    <subcellularLocation>
        <location evidence="1">Cytoplasm</location>
    </subcellularLocation>
</comment>
<comment type="caution">
    <text evidence="4">The sequence shown here is derived from an EMBL/GenBank/DDBJ whole genome shotgun (WGS) entry which is preliminary data.</text>
</comment>